<dbReference type="Proteomes" id="UP000887565">
    <property type="component" value="Unplaced"/>
</dbReference>
<organism evidence="1 2">
    <name type="scientific">Romanomermis culicivorax</name>
    <name type="common">Nematode worm</name>
    <dbReference type="NCBI Taxonomy" id="13658"/>
    <lineage>
        <taxon>Eukaryota</taxon>
        <taxon>Metazoa</taxon>
        <taxon>Ecdysozoa</taxon>
        <taxon>Nematoda</taxon>
        <taxon>Enoplea</taxon>
        <taxon>Dorylaimia</taxon>
        <taxon>Mermithida</taxon>
        <taxon>Mermithoidea</taxon>
        <taxon>Mermithidae</taxon>
        <taxon>Romanomermis</taxon>
    </lineage>
</organism>
<name>A0A915L537_ROMCU</name>
<sequence length="76" mass="8907">MQEERKHQEKGNVNKNGDKYLRIGFYKDARINYWITSRYMKNDPVHHQAKLTVYAGRVQDTSGTHPGRAISTLCRQ</sequence>
<evidence type="ECO:0000313" key="2">
    <source>
        <dbReference type="WBParaSite" id="nRc.2.0.1.t44890-RA"/>
    </source>
</evidence>
<dbReference type="AlphaFoldDB" id="A0A915L537"/>
<reference evidence="2" key="1">
    <citation type="submission" date="2022-11" db="UniProtKB">
        <authorList>
            <consortium name="WormBaseParasite"/>
        </authorList>
    </citation>
    <scope>IDENTIFICATION</scope>
</reference>
<keyword evidence="1" id="KW-1185">Reference proteome</keyword>
<dbReference type="WBParaSite" id="nRc.2.0.1.t44890-RA">
    <property type="protein sequence ID" value="nRc.2.0.1.t44890-RA"/>
    <property type="gene ID" value="nRc.2.0.1.g44890"/>
</dbReference>
<accession>A0A915L537</accession>
<proteinExistence type="predicted"/>
<evidence type="ECO:0000313" key="1">
    <source>
        <dbReference type="Proteomes" id="UP000887565"/>
    </source>
</evidence>
<protein>
    <submittedName>
        <fullName evidence="2">Uncharacterized protein</fullName>
    </submittedName>
</protein>